<evidence type="ECO:0000259" key="3">
    <source>
        <dbReference type="Pfam" id="PF02431"/>
    </source>
</evidence>
<accession>A0A8A5K9Z6</accession>
<protein>
    <recommendedName>
        <fullName evidence="2">Chalcone-flavonone isomerase family protein</fullName>
    </recommendedName>
</protein>
<name>A0A8A5K9Z6_9ASPA</name>
<gene>
    <name evidence="4" type="primary">FAP4</name>
</gene>
<dbReference type="InterPro" id="IPR016087">
    <property type="entry name" value="Chalcone_isomerase"/>
</dbReference>
<reference evidence="4" key="1">
    <citation type="journal article" name="Front. Plant Sci.">
        <title>Identification and Characterization of Chalcone Isomerase Genes Involved in Flavonoid Production in Dracaena cambodiana.</title>
        <authorList>
            <person name="Zhu J."/>
            <person name="Zhao W."/>
            <person name="Li R."/>
            <person name="Guo D."/>
            <person name="Li H."/>
            <person name="Wang Y."/>
            <person name="Mei W."/>
            <person name="Peng S."/>
        </authorList>
    </citation>
    <scope>NUCLEOTIDE SEQUENCE</scope>
</reference>
<organism evidence="4">
    <name type="scientific">Dracaena cambodiana</name>
    <dbReference type="NCBI Taxonomy" id="580341"/>
    <lineage>
        <taxon>Eukaryota</taxon>
        <taxon>Viridiplantae</taxon>
        <taxon>Streptophyta</taxon>
        <taxon>Embryophyta</taxon>
        <taxon>Tracheophyta</taxon>
        <taxon>Spermatophyta</taxon>
        <taxon>Magnoliopsida</taxon>
        <taxon>Liliopsida</taxon>
        <taxon>Asparagales</taxon>
        <taxon>Asparagaceae</taxon>
        <taxon>Nolinoideae</taxon>
        <taxon>Dracaena</taxon>
    </lineage>
</organism>
<dbReference type="AlphaFoldDB" id="A0A8A5K9Z6"/>
<comment type="similarity">
    <text evidence="1 2">Belongs to the chalcone isomerase family.</text>
</comment>
<dbReference type="EMBL" id="MT937338">
    <property type="protein sequence ID" value="QTF65964.1"/>
    <property type="molecule type" value="mRNA"/>
</dbReference>
<dbReference type="Pfam" id="PF02431">
    <property type="entry name" value="Chalcone"/>
    <property type="match status" value="1"/>
</dbReference>
<dbReference type="PANTHER" id="PTHR47698:SF2">
    <property type="entry name" value="FATTY-ACID-BINDING PROTEIN 3, CHLOROPLASTIC"/>
    <property type="match status" value="1"/>
</dbReference>
<dbReference type="GO" id="GO:0009570">
    <property type="term" value="C:chloroplast stroma"/>
    <property type="evidence" value="ECO:0007669"/>
    <property type="project" value="TreeGrafter"/>
</dbReference>
<feature type="domain" description="Chalcone isomerase" evidence="3">
    <location>
        <begin position="68"/>
        <end position="261"/>
    </location>
</feature>
<dbReference type="Gene3D" id="1.10.890.20">
    <property type="match status" value="1"/>
</dbReference>
<dbReference type="Gene3D" id="3.50.70.10">
    <property type="match status" value="1"/>
</dbReference>
<dbReference type="SUPFAM" id="SSF54626">
    <property type="entry name" value="Chalcone isomerase"/>
    <property type="match status" value="1"/>
</dbReference>
<dbReference type="InterPro" id="IPR016088">
    <property type="entry name" value="Chalcone_isomerase_3-sand"/>
</dbReference>
<dbReference type="PANTHER" id="PTHR47698">
    <property type="entry name" value="FATTY-ACID-BINDING PROTEIN 3, CHLOROPLASTIC"/>
    <property type="match status" value="1"/>
</dbReference>
<evidence type="ECO:0000313" key="4">
    <source>
        <dbReference type="EMBL" id="QTF65964.1"/>
    </source>
</evidence>
<dbReference type="GO" id="GO:0016872">
    <property type="term" value="F:intramolecular lyase activity"/>
    <property type="evidence" value="ECO:0007669"/>
    <property type="project" value="InterPro"/>
</dbReference>
<proteinExistence type="evidence at transcript level"/>
<dbReference type="GO" id="GO:0006631">
    <property type="term" value="P:fatty acid metabolic process"/>
    <property type="evidence" value="ECO:0007669"/>
    <property type="project" value="TreeGrafter"/>
</dbReference>
<dbReference type="InterPro" id="IPR016089">
    <property type="entry name" value="Chalcone_isomerase_bundle_sf"/>
</dbReference>
<evidence type="ECO:0000256" key="2">
    <source>
        <dbReference type="RuleBase" id="RU361158"/>
    </source>
</evidence>
<evidence type="ECO:0000256" key="1">
    <source>
        <dbReference type="ARBA" id="ARBA00007166"/>
    </source>
</evidence>
<dbReference type="InterPro" id="IPR036298">
    <property type="entry name" value="Chalcone_isomerase_sf"/>
</dbReference>
<sequence length="265" mass="28969">MSSLVSLAPIPFYQIPKCLTSRSNSHSFLPKAPPKFLPYRCSPKRLLSPLTPRASVGSVKYDVEPATNVRFPKELMVPGCSDSLVLLGTGYREKVFAIIGVKVYASGFYAKYSIKDVLEPWKGKSANEVLADSSLFSFIFNAPLEKSLKIMLVRDVDGKTFWNALNDVVSPRIKEPTPGDESALSTFRNTFQGRDLKQGTLILLTWIEPSKMLVSISCDGFPTSVDAEIMSVNVTSSLFDAFFGESPVSPTLKASVANGLAAVRN</sequence>
<dbReference type="GO" id="GO:0005504">
    <property type="term" value="F:fatty acid binding"/>
    <property type="evidence" value="ECO:0007669"/>
    <property type="project" value="TreeGrafter"/>
</dbReference>